<feature type="region of interest" description="Disordered" evidence="1">
    <location>
        <begin position="400"/>
        <end position="428"/>
    </location>
</feature>
<feature type="compositionally biased region" description="Low complexity" evidence="1">
    <location>
        <begin position="354"/>
        <end position="365"/>
    </location>
</feature>
<accession>A0A1Q9E493</accession>
<feature type="region of interest" description="Disordered" evidence="1">
    <location>
        <begin position="455"/>
        <end position="578"/>
    </location>
</feature>
<dbReference type="Proteomes" id="UP000186817">
    <property type="component" value="Unassembled WGS sequence"/>
</dbReference>
<evidence type="ECO:0000313" key="3">
    <source>
        <dbReference type="Proteomes" id="UP000186817"/>
    </source>
</evidence>
<feature type="region of interest" description="Disordered" evidence="1">
    <location>
        <begin position="352"/>
        <end position="371"/>
    </location>
</feature>
<name>A0A1Q9E493_SYMMI</name>
<dbReference type="OrthoDB" id="442326at2759"/>
<reference evidence="2 3" key="1">
    <citation type="submission" date="2016-02" db="EMBL/GenBank/DDBJ databases">
        <title>Genome analysis of coral dinoflagellate symbionts highlights evolutionary adaptations to a symbiotic lifestyle.</title>
        <authorList>
            <person name="Aranda M."/>
            <person name="Li Y."/>
            <person name="Liew Y.J."/>
            <person name="Baumgarten S."/>
            <person name="Simakov O."/>
            <person name="Wilson M."/>
            <person name="Piel J."/>
            <person name="Ashoor H."/>
            <person name="Bougouffa S."/>
            <person name="Bajic V.B."/>
            <person name="Ryu T."/>
            <person name="Ravasi T."/>
            <person name="Bayer T."/>
            <person name="Micklem G."/>
            <person name="Kim H."/>
            <person name="Bhak J."/>
            <person name="Lajeunesse T.C."/>
            <person name="Voolstra C.R."/>
        </authorList>
    </citation>
    <scope>NUCLEOTIDE SEQUENCE [LARGE SCALE GENOMIC DNA]</scope>
    <source>
        <strain evidence="2 3">CCMP2467</strain>
    </source>
</reference>
<evidence type="ECO:0000256" key="1">
    <source>
        <dbReference type="SAM" id="MobiDB-lite"/>
    </source>
</evidence>
<feature type="compositionally biased region" description="Pro residues" evidence="1">
    <location>
        <begin position="1014"/>
        <end position="1029"/>
    </location>
</feature>
<feature type="compositionally biased region" description="Low complexity" evidence="1">
    <location>
        <begin position="924"/>
        <end position="999"/>
    </location>
</feature>
<evidence type="ECO:0000313" key="2">
    <source>
        <dbReference type="EMBL" id="OLQ02252.1"/>
    </source>
</evidence>
<keyword evidence="3" id="KW-1185">Reference proteome</keyword>
<feature type="compositionally biased region" description="Basic and acidic residues" evidence="1">
    <location>
        <begin position="494"/>
        <end position="505"/>
    </location>
</feature>
<sequence length="1432" mass="151836">MLAIRDADAIEEAGEAVIEVVLPPPGQLAKAWENNALIRQQMRDGRKLLSWPSRVTIGAASQQALVLNRTVIMILVEQWGAVCAEPKSVPIKWMRDEVKELHCMFNQQTDAVDMVDSRLQPLMDLMVQIWGSPDELHDPAHDAIADAPLADLVPVPAIADTPLPDLVPAPSIEDASAPEEVAAEGPPGPVVDAYEVFFATPSDDENCPEADDDGNPDVFPEVAQVDQSVQETDVSDCPEQQEPVADEPVQAEASDFLEQPEPMDVGASGATDQQDLVVPGLVEHSVLEKTDHACWPPCESTSKRARLAEKKLARQNSASVIGDPSQMETQPFFSADDVASSMSHLPSHVDLTCSSQPSLQQGLQGDVPAPAASASVELTPLGPRRALCFDLDEAETSAIPEPAADEAKEAEAPIPEPSGPTADEAEAPAIPEGPATEEAEEAEATAIPEPSDLAAEAKEAEAQAIPEPSDLAAEAKEAEAAEAPAIAEPSDLAAEAKEAKGRMAEVEELPQDGSVLGFKVSPKRGKQSADDAAETPAKTRKLESPNGKPAAISTKAKAKSSKGGDSGEGDHDDDAKDPFWKMVKPKLRKLPDPTYEVYSEIAFKCVEVQMRRGQSINALLQRGVSFGQAFVAIFLLVSWLAPASFASQQVDIIEFFAGLAVYMMLCAHPDGAAIFLGVECSTYALHPALPLEDVFSAYPWEKWGEADTPSTAHLQGHCRMSFESLPTRRGSTDTLARGLELASAPLPEMLHLKEEPQDEEEAELRREMQATAAAVPKPSQSKAATASPPKATAAGVPKPSQSKAATASPPPKATAAAVLAEATTASPSKATAPAVPKPSLSEAATASPSKATAAAVPKPSLAEAATASPSKATAPAVPKPSLSKAATASPPKATAAAVPKPSLAEAATASPRATAPAVPKPSLSEATAPEPPKATAAAVPKPSPLATAPSPPKATAAAVPNPRLSEAATASPLEATAAAVPNPRLSEAATASPLEATAAVPKPSLPEAAASPPKATPPAAVPEPNPPNAVPEAAKAPPAPPAHSGSRSRTPVLTEGAIDRRLRRLMTPNSHGQYKVSDQVRRMYANMDEKSKVVKMFEGCDFDPEAFAKRYKFTVQQERESELEIPFEFLSKAEMSEHPYNMSEQSARSSITEEQEFVDESETGVEMDLSDDLVFNQAASSLPTKGEISAASKQAADPEVREKMQKDIEKNLKKLGWPDVELAADAASSMPKILVCITRRLARMTDLQGDLEKILPPPPSEDAPAEQKEKYNKGIRQKIQEEVSKHTAAARKKVVESWDLESRARILLQDFSVAAEKAVPKAKQKAKAPAKTVGKIARAFQDEQKLLATGQTSAGVAAAAKEFWQRFKLAQPDHKIFERYPSPDDWKTIVPLCLHGDKGLVLKSHAHVVHSDETAFLARMAMAESEKIAFPI</sequence>
<proteinExistence type="predicted"/>
<dbReference type="EMBL" id="LSRX01000269">
    <property type="protein sequence ID" value="OLQ02252.1"/>
    <property type="molecule type" value="Genomic_DNA"/>
</dbReference>
<feature type="region of interest" description="Disordered" evidence="1">
    <location>
        <begin position="227"/>
        <end position="248"/>
    </location>
</feature>
<protein>
    <submittedName>
        <fullName evidence="2">Uncharacterized protein</fullName>
    </submittedName>
</protein>
<feature type="region of interest" description="Disordered" evidence="1">
    <location>
        <begin position="746"/>
        <end position="1055"/>
    </location>
</feature>
<comment type="caution">
    <text evidence="2">The sequence shown here is derived from an EMBL/GenBank/DDBJ whole genome shotgun (WGS) entry which is preliminary data.</text>
</comment>
<organism evidence="2 3">
    <name type="scientific">Symbiodinium microadriaticum</name>
    <name type="common">Dinoflagellate</name>
    <name type="synonym">Zooxanthella microadriatica</name>
    <dbReference type="NCBI Taxonomy" id="2951"/>
    <lineage>
        <taxon>Eukaryota</taxon>
        <taxon>Sar</taxon>
        <taxon>Alveolata</taxon>
        <taxon>Dinophyceae</taxon>
        <taxon>Suessiales</taxon>
        <taxon>Symbiodiniaceae</taxon>
        <taxon>Symbiodinium</taxon>
    </lineage>
</organism>
<feature type="region of interest" description="Disordered" evidence="1">
    <location>
        <begin position="164"/>
        <end position="187"/>
    </location>
</feature>
<feature type="compositionally biased region" description="Low complexity" evidence="1">
    <location>
        <begin position="776"/>
        <end position="917"/>
    </location>
</feature>
<gene>
    <name evidence="2" type="ORF">AK812_SmicGene14913</name>
</gene>